<feature type="compositionally biased region" description="Pro residues" evidence="8">
    <location>
        <begin position="35"/>
        <end position="55"/>
    </location>
</feature>
<evidence type="ECO:0000313" key="10">
    <source>
        <dbReference type="EMBL" id="PWY95789.1"/>
    </source>
</evidence>
<evidence type="ECO:0000256" key="4">
    <source>
        <dbReference type="ARBA" id="ARBA00022824"/>
    </source>
</evidence>
<feature type="transmembrane region" description="Helical" evidence="9">
    <location>
        <begin position="197"/>
        <end position="217"/>
    </location>
</feature>
<dbReference type="EMBL" id="MSFK01000002">
    <property type="protein sequence ID" value="PWY95789.1"/>
    <property type="molecule type" value="Genomic_DNA"/>
</dbReference>
<dbReference type="OrthoDB" id="5579088at2759"/>
<keyword evidence="7 9" id="KW-0472">Membrane</keyword>
<keyword evidence="3" id="KW-0378">Hydrolase</keyword>
<dbReference type="RefSeq" id="XP_025472550.1">
    <property type="nucleotide sequence ID" value="XM_025616350.1"/>
</dbReference>
<keyword evidence="6" id="KW-0443">Lipid metabolism</keyword>
<feature type="transmembrane region" description="Helical" evidence="9">
    <location>
        <begin position="123"/>
        <end position="142"/>
    </location>
</feature>
<dbReference type="GO" id="GO:0005789">
    <property type="term" value="C:endoplasmic reticulum membrane"/>
    <property type="evidence" value="ECO:0007669"/>
    <property type="project" value="UniProtKB-SubCell"/>
</dbReference>
<dbReference type="PANTHER" id="PTHR23129:SF0">
    <property type="entry name" value="ACYL-COENZYME A DIPHOSPHATASE FITM2"/>
    <property type="match status" value="1"/>
</dbReference>
<evidence type="ECO:0000256" key="2">
    <source>
        <dbReference type="ARBA" id="ARBA00022692"/>
    </source>
</evidence>
<evidence type="ECO:0000256" key="8">
    <source>
        <dbReference type="SAM" id="MobiDB-lite"/>
    </source>
</evidence>
<feature type="non-terminal residue" evidence="10">
    <location>
        <position position="1"/>
    </location>
</feature>
<feature type="compositionally biased region" description="Low complexity" evidence="8">
    <location>
        <begin position="19"/>
        <end position="34"/>
    </location>
</feature>
<dbReference type="PANTHER" id="PTHR23129">
    <property type="entry name" value="ACYL-COENZYME A DIPHOSPHATASE FITM2"/>
    <property type="match status" value="1"/>
</dbReference>
<keyword evidence="4" id="KW-0256">Endoplasmic reticulum</keyword>
<proteinExistence type="predicted"/>
<dbReference type="GO" id="GO:0010945">
    <property type="term" value="F:coenzyme A diphosphatase activity"/>
    <property type="evidence" value="ECO:0007669"/>
    <property type="project" value="InterPro"/>
</dbReference>
<feature type="region of interest" description="Disordered" evidence="8">
    <location>
        <begin position="1"/>
        <end position="62"/>
    </location>
</feature>
<comment type="caution">
    <text evidence="10">The sequence shown here is derived from an EMBL/GenBank/DDBJ whole genome shotgun (WGS) entry which is preliminary data.</text>
</comment>
<evidence type="ECO:0000256" key="7">
    <source>
        <dbReference type="ARBA" id="ARBA00023136"/>
    </source>
</evidence>
<evidence type="ECO:0000256" key="3">
    <source>
        <dbReference type="ARBA" id="ARBA00022801"/>
    </source>
</evidence>
<keyword evidence="5 9" id="KW-1133">Transmembrane helix</keyword>
<evidence type="ECO:0000313" key="11">
    <source>
        <dbReference type="Proteomes" id="UP000246702"/>
    </source>
</evidence>
<dbReference type="STRING" id="1450535.A0A317XB96"/>
<dbReference type="InterPro" id="IPR019388">
    <property type="entry name" value="FIT"/>
</dbReference>
<evidence type="ECO:0000256" key="9">
    <source>
        <dbReference type="SAM" id="Phobius"/>
    </source>
</evidence>
<dbReference type="AlphaFoldDB" id="A0A317XB96"/>
<gene>
    <name evidence="10" type="ORF">BO94DRAFT_600500</name>
</gene>
<evidence type="ECO:0008006" key="12">
    <source>
        <dbReference type="Google" id="ProtNLM"/>
    </source>
</evidence>
<evidence type="ECO:0000256" key="6">
    <source>
        <dbReference type="ARBA" id="ARBA00023098"/>
    </source>
</evidence>
<name>A0A317XB96_9EURO</name>
<keyword evidence="2 9" id="KW-0812">Transmembrane</keyword>
<dbReference type="GO" id="GO:0008654">
    <property type="term" value="P:phospholipid biosynthetic process"/>
    <property type="evidence" value="ECO:0007669"/>
    <property type="project" value="TreeGrafter"/>
</dbReference>
<organism evidence="10 11">
    <name type="scientific">Aspergillus sclerotioniger CBS 115572</name>
    <dbReference type="NCBI Taxonomy" id="1450535"/>
    <lineage>
        <taxon>Eukaryota</taxon>
        <taxon>Fungi</taxon>
        <taxon>Dikarya</taxon>
        <taxon>Ascomycota</taxon>
        <taxon>Pezizomycotina</taxon>
        <taxon>Eurotiomycetes</taxon>
        <taxon>Eurotiomycetidae</taxon>
        <taxon>Eurotiales</taxon>
        <taxon>Aspergillaceae</taxon>
        <taxon>Aspergillus</taxon>
        <taxon>Aspergillus subgen. Circumdati</taxon>
    </lineage>
</organism>
<dbReference type="GO" id="GO:0034389">
    <property type="term" value="P:lipid droplet organization"/>
    <property type="evidence" value="ECO:0007669"/>
    <property type="project" value="TreeGrafter"/>
</dbReference>
<evidence type="ECO:0000256" key="1">
    <source>
        <dbReference type="ARBA" id="ARBA00004477"/>
    </source>
</evidence>
<dbReference type="Proteomes" id="UP000246702">
    <property type="component" value="Unassembled WGS sequence"/>
</dbReference>
<keyword evidence="11" id="KW-1185">Reference proteome</keyword>
<dbReference type="GeneID" id="37118493"/>
<dbReference type="GO" id="GO:0019915">
    <property type="term" value="P:lipid storage"/>
    <property type="evidence" value="ECO:0007669"/>
    <property type="project" value="InterPro"/>
</dbReference>
<protein>
    <recommendedName>
        <fullName evidence="12">Inositol phospholipid biosynthesis protein Scs3</fullName>
    </recommendedName>
</protein>
<accession>A0A317XB96</accession>
<reference evidence="10 11" key="1">
    <citation type="submission" date="2016-12" db="EMBL/GenBank/DDBJ databases">
        <title>The genomes of Aspergillus section Nigri reveals drivers in fungal speciation.</title>
        <authorList>
            <consortium name="DOE Joint Genome Institute"/>
            <person name="Vesth T.C."/>
            <person name="Nybo J."/>
            <person name="Theobald S."/>
            <person name="Brandl J."/>
            <person name="Frisvad J.C."/>
            <person name="Nielsen K.F."/>
            <person name="Lyhne E.K."/>
            <person name="Kogle M.E."/>
            <person name="Kuo A."/>
            <person name="Riley R."/>
            <person name="Clum A."/>
            <person name="Nolan M."/>
            <person name="Lipzen A."/>
            <person name="Salamov A."/>
            <person name="Henrissat B."/>
            <person name="Wiebenga A."/>
            <person name="De Vries R.P."/>
            <person name="Grigoriev I.V."/>
            <person name="Mortensen U.H."/>
            <person name="Andersen M.R."/>
            <person name="Baker S.E."/>
        </authorList>
    </citation>
    <scope>NUCLEOTIDE SEQUENCE [LARGE SCALE GENOMIC DNA]</scope>
    <source>
        <strain evidence="10 11">CBS 115572</strain>
    </source>
</reference>
<feature type="transmembrane region" description="Helical" evidence="9">
    <location>
        <begin position="251"/>
        <end position="271"/>
    </location>
</feature>
<feature type="transmembrane region" description="Helical" evidence="9">
    <location>
        <begin position="277"/>
        <end position="293"/>
    </location>
</feature>
<evidence type="ECO:0000256" key="5">
    <source>
        <dbReference type="ARBA" id="ARBA00022989"/>
    </source>
</evidence>
<dbReference type="Pfam" id="PF10261">
    <property type="entry name" value="FIT"/>
    <property type="match status" value="1"/>
</dbReference>
<feature type="transmembrane region" description="Helical" evidence="9">
    <location>
        <begin position="81"/>
        <end position="102"/>
    </location>
</feature>
<sequence length="309" mass="33967">PTQHHHQPPDSTHPPPPSSSTQQLSSSAASSPSSLQPPNPTPQPPPPTPPPPPSPSIASDLNLPLPPPHPVNYFARKDNIFNLYFVKIGWFWTTLAVVLILVSQPAYTHVRARIHRARRTVQVGLRWGCATIVWYAVTQWFFGPPIMDRGFVLTGGGCERVVPVVENEGVEGVDMKTVVTAVACKSVGGAWRGGHDVSGHVFLLVVMVSMVVFEVVGGRLQGGWGWRWGGEGEDGEMVLVGDGVRVWSVRFAWTVAGLGWWMLLMTAIWFHTWFEKVTGLLIALGTVYVIYILPRRVIEWRNVVGLPGV</sequence>
<comment type="subcellular location">
    <subcellularLocation>
        <location evidence="1">Endoplasmic reticulum membrane</location>
        <topology evidence="1">Multi-pass membrane protein</topology>
    </subcellularLocation>
</comment>